<dbReference type="Proteomes" id="UP001597469">
    <property type="component" value="Unassembled WGS sequence"/>
</dbReference>
<accession>A0ABW5M3J5</accession>
<proteinExistence type="predicted"/>
<comment type="caution">
    <text evidence="1">The sequence shown here is derived from an EMBL/GenBank/DDBJ whole genome shotgun (WGS) entry which is preliminary data.</text>
</comment>
<keyword evidence="2" id="KW-1185">Reference proteome</keyword>
<protein>
    <submittedName>
        <fullName evidence="1">Uncharacterized protein</fullName>
    </submittedName>
</protein>
<reference evidence="2" key="1">
    <citation type="journal article" date="2019" name="Int. J. Syst. Evol. Microbiol.">
        <title>The Global Catalogue of Microorganisms (GCM) 10K type strain sequencing project: providing services to taxonomists for standard genome sequencing and annotation.</title>
        <authorList>
            <consortium name="The Broad Institute Genomics Platform"/>
            <consortium name="The Broad Institute Genome Sequencing Center for Infectious Disease"/>
            <person name="Wu L."/>
            <person name="Ma J."/>
        </authorList>
    </citation>
    <scope>NUCLEOTIDE SEQUENCE [LARGE SCALE GENOMIC DNA]</scope>
    <source>
        <strain evidence="2">KCTC 42805</strain>
    </source>
</reference>
<dbReference type="EMBL" id="JBHULN010000006">
    <property type="protein sequence ID" value="MFD2571204.1"/>
    <property type="molecule type" value="Genomic_DNA"/>
</dbReference>
<name>A0ABW5M3J5_9BACT</name>
<evidence type="ECO:0000313" key="2">
    <source>
        <dbReference type="Proteomes" id="UP001597469"/>
    </source>
</evidence>
<sequence>MMPPTDSLPEDIDSKCHIEGPVVMQLKEQIGYVGYRADLWYIAYSLPLKPGEMSDVQYSGFVCNMPETFKRVGRKVKFSGNYHHAYKYIPKSGAGDTPLYLVLKRIRWEDKN</sequence>
<evidence type="ECO:0000313" key="1">
    <source>
        <dbReference type="EMBL" id="MFD2571204.1"/>
    </source>
</evidence>
<dbReference type="RefSeq" id="WP_381522547.1">
    <property type="nucleotide sequence ID" value="NZ_JBHULN010000006.1"/>
</dbReference>
<gene>
    <name evidence="1" type="ORF">ACFSUS_11215</name>
</gene>
<organism evidence="1 2">
    <name type="scientific">Spirosoma soli</name>
    <dbReference type="NCBI Taxonomy" id="1770529"/>
    <lineage>
        <taxon>Bacteria</taxon>
        <taxon>Pseudomonadati</taxon>
        <taxon>Bacteroidota</taxon>
        <taxon>Cytophagia</taxon>
        <taxon>Cytophagales</taxon>
        <taxon>Cytophagaceae</taxon>
        <taxon>Spirosoma</taxon>
    </lineage>
</organism>